<keyword evidence="8" id="KW-0687">Ribonucleoprotein</keyword>
<keyword evidence="9" id="KW-1185">Reference proteome</keyword>
<dbReference type="GO" id="GO:0071051">
    <property type="term" value="P:poly(A)-dependent snoRNA 3'-end processing"/>
    <property type="evidence" value="ECO:0007669"/>
    <property type="project" value="TreeGrafter"/>
</dbReference>
<dbReference type="Gene3D" id="3.30.230.70">
    <property type="entry name" value="GHMP Kinase, N-terminal domain"/>
    <property type="match status" value="2"/>
</dbReference>
<dbReference type="InterPro" id="IPR020568">
    <property type="entry name" value="Ribosomal_Su5_D2-typ_SF"/>
</dbReference>
<evidence type="ECO:0000256" key="2">
    <source>
        <dbReference type="ARBA" id="ARBA00006678"/>
    </source>
</evidence>
<dbReference type="GO" id="GO:0005730">
    <property type="term" value="C:nucleolus"/>
    <property type="evidence" value="ECO:0007669"/>
    <property type="project" value="TreeGrafter"/>
</dbReference>
<dbReference type="GO" id="GO:0000177">
    <property type="term" value="C:cytoplasmic exosome (RNase complex)"/>
    <property type="evidence" value="ECO:0007669"/>
    <property type="project" value="TreeGrafter"/>
</dbReference>
<dbReference type="GO" id="GO:0016075">
    <property type="term" value="P:rRNA catabolic process"/>
    <property type="evidence" value="ECO:0007669"/>
    <property type="project" value="TreeGrafter"/>
</dbReference>
<comment type="caution">
    <text evidence="8">The sequence shown here is derived from an EMBL/GenBank/DDBJ whole genome shotgun (WGS) entry which is preliminary data.</text>
</comment>
<evidence type="ECO:0000259" key="7">
    <source>
        <dbReference type="Pfam" id="PF01138"/>
    </source>
</evidence>
<dbReference type="EMBL" id="JAEFCI010010886">
    <property type="protein sequence ID" value="KAG5456954.1"/>
    <property type="molecule type" value="Genomic_DNA"/>
</dbReference>
<evidence type="ECO:0000313" key="8">
    <source>
        <dbReference type="EMBL" id="KAG5456954.1"/>
    </source>
</evidence>
<dbReference type="GO" id="GO:0006364">
    <property type="term" value="P:rRNA processing"/>
    <property type="evidence" value="ECO:0007669"/>
    <property type="project" value="UniProtKB-KW"/>
</dbReference>
<keyword evidence="5" id="KW-0539">Nucleus</keyword>
<dbReference type="GO" id="GO:0034475">
    <property type="term" value="P:U4 snRNA 3'-end processing"/>
    <property type="evidence" value="ECO:0007669"/>
    <property type="project" value="TreeGrafter"/>
</dbReference>
<keyword evidence="3" id="KW-0698">rRNA processing</keyword>
<reference evidence="8 9" key="1">
    <citation type="journal article" name="Sci. Rep.">
        <title>Genome-scale phylogenetic analyses confirm Olpidium as the closest living zoosporic fungus to the non-flagellated, terrestrial fungi.</title>
        <authorList>
            <person name="Chang Y."/>
            <person name="Rochon D."/>
            <person name="Sekimoto S."/>
            <person name="Wang Y."/>
            <person name="Chovatia M."/>
            <person name="Sandor L."/>
            <person name="Salamov A."/>
            <person name="Grigoriev I.V."/>
            <person name="Stajich J.E."/>
            <person name="Spatafora J.W."/>
        </authorList>
    </citation>
    <scope>NUCLEOTIDE SEQUENCE [LARGE SCALE GENOMIC DNA]</scope>
    <source>
        <strain evidence="8">S191</strain>
    </source>
</reference>
<dbReference type="PANTHER" id="PTHR11953:SF1">
    <property type="entry name" value="EXOSOME COMPLEX COMPONENT RRP46"/>
    <property type="match status" value="1"/>
</dbReference>
<organism evidence="8 9">
    <name type="scientific">Olpidium bornovanus</name>
    <dbReference type="NCBI Taxonomy" id="278681"/>
    <lineage>
        <taxon>Eukaryota</taxon>
        <taxon>Fungi</taxon>
        <taxon>Fungi incertae sedis</taxon>
        <taxon>Olpidiomycota</taxon>
        <taxon>Olpidiomycotina</taxon>
        <taxon>Olpidiomycetes</taxon>
        <taxon>Olpidiales</taxon>
        <taxon>Olpidiaceae</taxon>
        <taxon>Olpidium</taxon>
    </lineage>
</organism>
<dbReference type="PANTHER" id="PTHR11953">
    <property type="entry name" value="EXOSOME COMPLEX COMPONENT"/>
    <property type="match status" value="1"/>
</dbReference>
<dbReference type="AlphaFoldDB" id="A0A8H8DFS1"/>
<protein>
    <submittedName>
        <fullName evidence="8">Ribosomal protein S5 domain 2-type protein</fullName>
    </submittedName>
</protein>
<name>A0A8H8DFS1_9FUNG</name>
<evidence type="ECO:0000256" key="4">
    <source>
        <dbReference type="ARBA" id="ARBA00022835"/>
    </source>
</evidence>
<feature type="region of interest" description="Disordered" evidence="6">
    <location>
        <begin position="1"/>
        <end position="23"/>
    </location>
</feature>
<comment type="subcellular location">
    <subcellularLocation>
        <location evidence="1">Nucleus</location>
    </subcellularLocation>
</comment>
<dbReference type="GO" id="GO:0000176">
    <property type="term" value="C:nuclear exosome (RNase complex)"/>
    <property type="evidence" value="ECO:0007669"/>
    <property type="project" value="TreeGrafter"/>
</dbReference>
<evidence type="ECO:0000256" key="3">
    <source>
        <dbReference type="ARBA" id="ARBA00022552"/>
    </source>
</evidence>
<proteinExistence type="inferred from homology"/>
<dbReference type="Pfam" id="PF01138">
    <property type="entry name" value="RNase_PH"/>
    <property type="match status" value="1"/>
</dbReference>
<evidence type="ECO:0000256" key="1">
    <source>
        <dbReference type="ARBA" id="ARBA00004123"/>
    </source>
</evidence>
<dbReference type="SUPFAM" id="SSF54211">
    <property type="entry name" value="Ribosomal protein S5 domain 2-like"/>
    <property type="match status" value="1"/>
</dbReference>
<comment type="similarity">
    <text evidence="2">Belongs to the RNase PH family.</text>
</comment>
<dbReference type="OrthoDB" id="27298at2759"/>
<dbReference type="GO" id="GO:0003723">
    <property type="term" value="F:RNA binding"/>
    <property type="evidence" value="ECO:0007669"/>
    <property type="project" value="TreeGrafter"/>
</dbReference>
<gene>
    <name evidence="8" type="ORF">BJ554DRAFT_3157</name>
</gene>
<dbReference type="Proteomes" id="UP000673691">
    <property type="component" value="Unassembled WGS sequence"/>
</dbReference>
<accession>A0A8H8DFS1</accession>
<feature type="non-terminal residue" evidence="8">
    <location>
        <position position="130"/>
    </location>
</feature>
<dbReference type="InterPro" id="IPR050080">
    <property type="entry name" value="RNase_PH"/>
</dbReference>
<keyword evidence="4" id="KW-0271">Exosome</keyword>
<dbReference type="InterPro" id="IPR001247">
    <property type="entry name" value="ExoRNase_PH_dom1"/>
</dbReference>
<keyword evidence="8" id="KW-0689">Ribosomal protein</keyword>
<sequence>MGTAAGGQPPPASSARADGRQCSDLRPPGCELALLERTDGSARYDCGDQTKVLVGVYGPVEVRQREELLDRATIQAVFRPLVGALSAAVNAATLALIDAGISLTELVAAATCAVTEDGVFLLDPTAKEAK</sequence>
<evidence type="ECO:0000256" key="5">
    <source>
        <dbReference type="ARBA" id="ARBA00023242"/>
    </source>
</evidence>
<dbReference type="GO" id="GO:0071028">
    <property type="term" value="P:nuclear mRNA surveillance"/>
    <property type="evidence" value="ECO:0007669"/>
    <property type="project" value="TreeGrafter"/>
</dbReference>
<evidence type="ECO:0000256" key="6">
    <source>
        <dbReference type="SAM" id="MobiDB-lite"/>
    </source>
</evidence>
<dbReference type="InterPro" id="IPR027408">
    <property type="entry name" value="PNPase/RNase_PH_dom_sf"/>
</dbReference>
<dbReference type="GO" id="GO:0005840">
    <property type="term" value="C:ribosome"/>
    <property type="evidence" value="ECO:0007669"/>
    <property type="project" value="UniProtKB-KW"/>
</dbReference>
<evidence type="ECO:0000313" key="9">
    <source>
        <dbReference type="Proteomes" id="UP000673691"/>
    </source>
</evidence>
<feature type="domain" description="Exoribonuclease phosphorolytic" evidence="7">
    <location>
        <begin position="25"/>
        <end position="74"/>
    </location>
</feature>